<dbReference type="AlphaFoldDB" id="A0A482XEF5"/>
<dbReference type="InParanoid" id="A0A482XEF5"/>
<feature type="compositionally biased region" description="Basic and acidic residues" evidence="1">
    <location>
        <begin position="15"/>
        <end position="26"/>
    </location>
</feature>
<feature type="region of interest" description="Disordered" evidence="1">
    <location>
        <begin position="75"/>
        <end position="96"/>
    </location>
</feature>
<proteinExistence type="predicted"/>
<dbReference type="SMR" id="A0A482XEF5"/>
<organism evidence="2 3">
    <name type="scientific">Laodelphax striatellus</name>
    <name type="common">Small brown planthopper</name>
    <name type="synonym">Delphax striatella</name>
    <dbReference type="NCBI Taxonomy" id="195883"/>
    <lineage>
        <taxon>Eukaryota</taxon>
        <taxon>Metazoa</taxon>
        <taxon>Ecdysozoa</taxon>
        <taxon>Arthropoda</taxon>
        <taxon>Hexapoda</taxon>
        <taxon>Insecta</taxon>
        <taxon>Pterygota</taxon>
        <taxon>Neoptera</taxon>
        <taxon>Paraneoptera</taxon>
        <taxon>Hemiptera</taxon>
        <taxon>Auchenorrhyncha</taxon>
        <taxon>Fulgoroidea</taxon>
        <taxon>Delphacidae</taxon>
        <taxon>Criomorphinae</taxon>
        <taxon>Laodelphax</taxon>
    </lineage>
</organism>
<protein>
    <submittedName>
        <fullName evidence="2">Uncharacterized protein</fullName>
    </submittedName>
</protein>
<reference evidence="2 3" key="1">
    <citation type="journal article" date="2017" name="Gigascience">
        <title>Genome sequence of the small brown planthopper, Laodelphax striatellus.</title>
        <authorList>
            <person name="Zhu J."/>
            <person name="Jiang F."/>
            <person name="Wang X."/>
            <person name="Yang P."/>
            <person name="Bao Y."/>
            <person name="Zhao W."/>
            <person name="Wang W."/>
            <person name="Lu H."/>
            <person name="Wang Q."/>
            <person name="Cui N."/>
            <person name="Li J."/>
            <person name="Chen X."/>
            <person name="Luo L."/>
            <person name="Yu J."/>
            <person name="Kang L."/>
            <person name="Cui F."/>
        </authorList>
    </citation>
    <scope>NUCLEOTIDE SEQUENCE [LARGE SCALE GENOMIC DNA]</scope>
    <source>
        <strain evidence="2">Lst14</strain>
    </source>
</reference>
<accession>A0A482XEF5</accession>
<feature type="region of interest" description="Disordered" evidence="1">
    <location>
        <begin position="1"/>
        <end position="60"/>
    </location>
</feature>
<evidence type="ECO:0000313" key="3">
    <source>
        <dbReference type="Proteomes" id="UP000291343"/>
    </source>
</evidence>
<name>A0A482XEF5_LAOST</name>
<evidence type="ECO:0000313" key="2">
    <source>
        <dbReference type="EMBL" id="RZF44385.1"/>
    </source>
</evidence>
<keyword evidence="3" id="KW-1185">Reference proteome</keyword>
<dbReference type="Proteomes" id="UP000291343">
    <property type="component" value="Unassembled WGS sequence"/>
</dbReference>
<comment type="caution">
    <text evidence="2">The sequence shown here is derived from an EMBL/GenBank/DDBJ whole genome shotgun (WGS) entry which is preliminary data.</text>
</comment>
<evidence type="ECO:0000256" key="1">
    <source>
        <dbReference type="SAM" id="MobiDB-lite"/>
    </source>
</evidence>
<gene>
    <name evidence="2" type="ORF">LSTR_LSTR007960</name>
</gene>
<dbReference type="EMBL" id="QKKF02010872">
    <property type="protein sequence ID" value="RZF44385.1"/>
    <property type="molecule type" value="Genomic_DNA"/>
</dbReference>
<sequence length="96" mass="10624">MGASRAGKPSLTGSQKDREIDVKDGSEESPSPAQRGVETLTADLPSLARAATRRPPPSLRKRRLAAFLITGFRWYAGEQSTPHQRQEDCWDQNDSE</sequence>